<accession>A0A7S4AWR2</accession>
<dbReference type="CDD" id="cd18186">
    <property type="entry name" value="BTB_POZ_ZBTB_KLHL-like"/>
    <property type="match status" value="1"/>
</dbReference>
<dbReference type="InterPro" id="IPR011333">
    <property type="entry name" value="SKP1/BTB/POZ_sf"/>
</dbReference>
<dbReference type="AlphaFoldDB" id="A0A7S4AWR2"/>
<feature type="domain" description="BTB" evidence="1">
    <location>
        <begin position="134"/>
        <end position="210"/>
    </location>
</feature>
<dbReference type="PROSITE" id="PS50097">
    <property type="entry name" value="BTB"/>
    <property type="match status" value="1"/>
</dbReference>
<evidence type="ECO:0000259" key="1">
    <source>
        <dbReference type="PROSITE" id="PS50097"/>
    </source>
</evidence>
<proteinExistence type="predicted"/>
<protein>
    <recommendedName>
        <fullName evidence="1">BTB domain-containing protein</fullName>
    </recommendedName>
</protein>
<sequence length="421" mass="47077">MTKSLEHLDLAGGIGKLQNRIALKQSSVVHKEIMSTSNRKMNDFKIMPYIQIDHPFHLKNDLKFAFTYSDESVSIGSSVCSGLRNSLHSSLSSLSLEYTDLNFSSDSSPDEEAFDLGLREEVPSWRLSPEQNKSDWSITIESVPEGTVSRYHVHKRVLVNGGIKGSDFFARLINDTDITDTKPIKIHEDAAKLMQNMLDYMYAIDDELEITSDSAVGLRHLSQFFGIRGLAKRVNCFINEDISLDTMDVYLETTSAFDDMQTIDLLADRCASEIEKISPLSSLVAEMDPSFILSIVSSQKFNRRKHSSHMSHIMTGYFITQRGAIDGHVFEELTAEECLPYVDQEAALPLLILEAALVRESADETTPLSSLQLRCIEGILPMFSSSANHSIGDGEKKSRQTAMLKIPRKVLAEILSMLPIK</sequence>
<evidence type="ECO:0000313" key="2">
    <source>
        <dbReference type="EMBL" id="CAE0729471.1"/>
    </source>
</evidence>
<dbReference type="EMBL" id="HBIX01034099">
    <property type="protein sequence ID" value="CAE0729471.1"/>
    <property type="molecule type" value="Transcribed_RNA"/>
</dbReference>
<reference evidence="2" key="1">
    <citation type="submission" date="2021-01" db="EMBL/GenBank/DDBJ databases">
        <authorList>
            <person name="Corre E."/>
            <person name="Pelletier E."/>
            <person name="Niang G."/>
            <person name="Scheremetjew M."/>
            <person name="Finn R."/>
            <person name="Kale V."/>
            <person name="Holt S."/>
            <person name="Cochrane G."/>
            <person name="Meng A."/>
            <person name="Brown T."/>
            <person name="Cohen L."/>
        </authorList>
    </citation>
    <scope>NUCLEOTIDE SEQUENCE</scope>
    <source>
        <strain evidence="2">10249 10 AB</strain>
    </source>
</reference>
<organism evidence="2">
    <name type="scientific">Pseudo-nitzschia australis</name>
    <dbReference type="NCBI Taxonomy" id="44445"/>
    <lineage>
        <taxon>Eukaryota</taxon>
        <taxon>Sar</taxon>
        <taxon>Stramenopiles</taxon>
        <taxon>Ochrophyta</taxon>
        <taxon>Bacillariophyta</taxon>
        <taxon>Bacillariophyceae</taxon>
        <taxon>Bacillariophycidae</taxon>
        <taxon>Bacillariales</taxon>
        <taxon>Bacillariaceae</taxon>
        <taxon>Pseudo-nitzschia</taxon>
    </lineage>
</organism>
<dbReference type="InterPro" id="IPR000210">
    <property type="entry name" value="BTB/POZ_dom"/>
</dbReference>
<dbReference type="SUPFAM" id="SSF54695">
    <property type="entry name" value="POZ domain"/>
    <property type="match status" value="1"/>
</dbReference>
<dbReference type="Pfam" id="PF00651">
    <property type="entry name" value="BTB"/>
    <property type="match status" value="1"/>
</dbReference>
<dbReference type="SMART" id="SM00225">
    <property type="entry name" value="BTB"/>
    <property type="match status" value="1"/>
</dbReference>
<dbReference type="Gene3D" id="3.30.710.10">
    <property type="entry name" value="Potassium Channel Kv1.1, Chain A"/>
    <property type="match status" value="1"/>
</dbReference>
<gene>
    <name evidence="2" type="ORF">PAUS00366_LOCUS22256</name>
</gene>
<name>A0A7S4AWR2_9STRA</name>